<reference evidence="11 12" key="1">
    <citation type="submission" date="2024-02" db="EMBL/GenBank/DDBJ databases">
        <authorList>
            <person name="Chen Y."/>
            <person name="Shah S."/>
            <person name="Dougan E. K."/>
            <person name="Thang M."/>
            <person name="Chan C."/>
        </authorList>
    </citation>
    <scope>NUCLEOTIDE SEQUENCE [LARGE SCALE GENOMIC DNA]</scope>
</reference>
<evidence type="ECO:0000313" key="12">
    <source>
        <dbReference type="Proteomes" id="UP001642464"/>
    </source>
</evidence>
<dbReference type="EMBL" id="CAXAMM010000270">
    <property type="protein sequence ID" value="CAK8986795.1"/>
    <property type="molecule type" value="Genomic_DNA"/>
</dbReference>
<proteinExistence type="predicted"/>
<dbReference type="CDD" id="cd03684">
    <property type="entry name" value="ClC_3_like"/>
    <property type="match status" value="1"/>
</dbReference>
<dbReference type="Gene3D" id="3.30.428.10">
    <property type="entry name" value="HIT-like"/>
    <property type="match status" value="1"/>
</dbReference>
<dbReference type="Gene3D" id="3.10.580.10">
    <property type="entry name" value="CBS-domain"/>
    <property type="match status" value="1"/>
</dbReference>
<dbReference type="InterPro" id="IPR036265">
    <property type="entry name" value="HIT-like_sf"/>
</dbReference>
<evidence type="ECO:0000256" key="6">
    <source>
        <dbReference type="ARBA" id="ARBA00023136"/>
    </source>
</evidence>
<feature type="coiled-coil region" evidence="8">
    <location>
        <begin position="872"/>
        <end position="909"/>
    </location>
</feature>
<dbReference type="PANTHER" id="PTHR45711">
    <property type="entry name" value="CHLORIDE CHANNEL PROTEIN"/>
    <property type="match status" value="1"/>
</dbReference>
<dbReference type="SUPFAM" id="SSF54197">
    <property type="entry name" value="HIT-like"/>
    <property type="match status" value="1"/>
</dbReference>
<dbReference type="InterPro" id="IPR001807">
    <property type="entry name" value="ClC"/>
</dbReference>
<sequence length="1156" mass="127252">NLLGNDSAITVESGSSRSLALDAVGNPDSTQDALWPSMPTVEMHGEEISHEQEAGEQTSCCNRAWWLLQGWLLAIMVGICSSLSGAGLDVGVQGLSSVRFGVCSPPWIPFRHCPEDSWIYWGHGMTGYAFNVGFGTLWAFISGMLVYAFAPAAAGSGIPEVKTILNGFVMADVVSWRTLLIKVPGLMLSVAAGMSLGKEGPLVHVAVCWAQLLSRAFPQFANEAKRRELFSAAAAAGVSTAFGAPLGGVLFSLEEVSSFFPSRTLIKSFTAAMAAAIVLSVLNTTNTKGLTLFSVEYSTACHPIEYFIFAVLGVVGGLIGAVFNSLNVRWSAFRMTPAFRKRVHPVLEVTCIALVTLLSSFPLAMTRVLSSDAIHALFEACDAGSGHQLRGHLKLCTADDAYAKASASLLMELLLAALIRLLQTILTFGVPCPAGLFVPSLFTGAAIGRFVGVIVQAANHERQIFPRTVEPGVYAMVGAAAVLGGVCRVTISLVAIMLELTGGMTYIVPFMIAVLIAKLVGDTLNEGIYDLYIVLKGYPFLQEELDVTFIERCCDIMQSGLTKLDISLQPTVADLTWLIQNFHYSGYPVVKGDSFLGYVKREYLRELLGHLATLGRTDADRVNEDELLSVTDHSVMRMSPDASLGQAHKVFKQLGCKRIFLVGSMRGNSEDVLQGMLSKKIFLHFLKTGKIGHMRDYPNSTPYYARQSPGRSNVARAAGLARFRNTSFVASLLSNSRRRGPTQLRTMVNSPEMSASSGEEDGPPYDEEATGDAEFVMQENAESKQKWPLSLAARPAMWEGLDTQGLSATSSRGATSRRVQGHLGLRRLPGQPLGPFERDKLLDSFNQFRQNGGHLPSMASSTSHFSRGVDLLDVQSHDMEALQQRCAELEALVTELKRSKRRRSETRDKQAKRHFFDGQLAWHSRRCAAAFEWVGILPVTFITLAMLLLPTVMPRAILRVSFHQKAVRWYFEAGWLWKEDTAELSRRGCDILYFAESHCSCADDIVAGIMEEARTETIYADKDWKVIKDPKMTANSMHYTAWSSHRELRTAAELHQRHVPLLRKLLREGIAAVLTAHPDLRSESEVAVFMHFPPNIFRLHVHFVPTNRTMWAPREEVIQLIPLLESLQEASPSPVLYPPTRRATFWHRPLSCKSWG</sequence>
<feature type="transmembrane region" description="Helical" evidence="10">
    <location>
        <begin position="409"/>
        <end position="430"/>
    </location>
</feature>
<evidence type="ECO:0000256" key="9">
    <source>
        <dbReference type="SAM" id="MobiDB-lite"/>
    </source>
</evidence>
<evidence type="ECO:0000256" key="7">
    <source>
        <dbReference type="ARBA" id="ARBA00023214"/>
    </source>
</evidence>
<feature type="compositionally biased region" description="Polar residues" evidence="9">
    <location>
        <begin position="743"/>
        <end position="757"/>
    </location>
</feature>
<dbReference type="PANTHER" id="PTHR45711:SF6">
    <property type="entry name" value="CHLORIDE CHANNEL PROTEIN"/>
    <property type="match status" value="1"/>
</dbReference>
<evidence type="ECO:0000256" key="8">
    <source>
        <dbReference type="SAM" id="Coils"/>
    </source>
</evidence>
<keyword evidence="8" id="KW-0175">Coiled coil</keyword>
<feature type="transmembrane region" description="Helical" evidence="10">
    <location>
        <begin position="65"/>
        <end position="88"/>
    </location>
</feature>
<evidence type="ECO:0000256" key="4">
    <source>
        <dbReference type="ARBA" id="ARBA00022989"/>
    </source>
</evidence>
<feature type="compositionally biased region" description="Acidic residues" evidence="9">
    <location>
        <begin position="758"/>
        <end position="769"/>
    </location>
</feature>
<comment type="subcellular location">
    <subcellularLocation>
        <location evidence="1">Membrane</location>
        <topology evidence="1">Multi-pass membrane protein</topology>
    </subcellularLocation>
</comment>
<evidence type="ECO:0000256" key="3">
    <source>
        <dbReference type="ARBA" id="ARBA00022692"/>
    </source>
</evidence>
<feature type="transmembrane region" description="Helical" evidence="10">
    <location>
        <begin position="346"/>
        <end position="365"/>
    </location>
</feature>
<keyword evidence="3 10" id="KW-0812">Transmembrane</keyword>
<evidence type="ECO:0000313" key="11">
    <source>
        <dbReference type="EMBL" id="CAK8986795.1"/>
    </source>
</evidence>
<gene>
    <name evidence="11" type="ORF">SCF082_LOCUS703</name>
</gene>
<dbReference type="PRINTS" id="PR00762">
    <property type="entry name" value="CLCHANNEL"/>
</dbReference>
<feature type="transmembrane region" description="Helical" evidence="10">
    <location>
        <begin position="504"/>
        <end position="521"/>
    </location>
</feature>
<feature type="region of interest" description="Disordered" evidence="9">
    <location>
        <begin position="739"/>
        <end position="769"/>
    </location>
</feature>
<dbReference type="Pfam" id="PF11969">
    <property type="entry name" value="DcpS_C"/>
    <property type="match status" value="1"/>
</dbReference>
<feature type="transmembrane region" description="Helical" evidence="10">
    <location>
        <begin position="229"/>
        <end position="253"/>
    </location>
</feature>
<keyword evidence="7" id="KW-0868">Chloride</keyword>
<evidence type="ECO:0000256" key="5">
    <source>
        <dbReference type="ARBA" id="ARBA00023065"/>
    </source>
</evidence>
<feature type="transmembrane region" description="Helical" evidence="10">
    <location>
        <begin position="306"/>
        <end position="326"/>
    </location>
</feature>
<dbReference type="Proteomes" id="UP001642464">
    <property type="component" value="Unassembled WGS sequence"/>
</dbReference>
<feature type="transmembrane region" description="Helical" evidence="10">
    <location>
        <begin position="128"/>
        <end position="149"/>
    </location>
</feature>
<evidence type="ECO:0000256" key="2">
    <source>
        <dbReference type="ARBA" id="ARBA00022448"/>
    </source>
</evidence>
<feature type="transmembrane region" description="Helical" evidence="10">
    <location>
        <begin position="436"/>
        <end position="459"/>
    </location>
</feature>
<dbReference type="Gene3D" id="1.10.3080.10">
    <property type="entry name" value="Clc chloride channel"/>
    <property type="match status" value="1"/>
</dbReference>
<keyword evidence="12" id="KW-1185">Reference proteome</keyword>
<name>A0ABP0HD87_9DINO</name>
<dbReference type="InterPro" id="IPR046342">
    <property type="entry name" value="CBS_dom_sf"/>
</dbReference>
<dbReference type="InterPro" id="IPR014743">
    <property type="entry name" value="Cl-channel_core"/>
</dbReference>
<feature type="transmembrane region" description="Helical" evidence="10">
    <location>
        <begin position="471"/>
        <end position="498"/>
    </location>
</feature>
<organism evidence="11 12">
    <name type="scientific">Durusdinium trenchii</name>
    <dbReference type="NCBI Taxonomy" id="1381693"/>
    <lineage>
        <taxon>Eukaryota</taxon>
        <taxon>Sar</taxon>
        <taxon>Alveolata</taxon>
        <taxon>Dinophyceae</taxon>
        <taxon>Suessiales</taxon>
        <taxon>Symbiodiniaceae</taxon>
        <taxon>Durusdinium</taxon>
    </lineage>
</organism>
<feature type="non-terminal residue" evidence="11">
    <location>
        <position position="1"/>
    </location>
</feature>
<accession>A0ABP0HD87</accession>
<dbReference type="SUPFAM" id="SSF54631">
    <property type="entry name" value="CBS-domain pair"/>
    <property type="match status" value="1"/>
</dbReference>
<keyword evidence="6 10" id="KW-0472">Membrane</keyword>
<dbReference type="Pfam" id="PF00654">
    <property type="entry name" value="Voltage_CLC"/>
    <property type="match status" value="1"/>
</dbReference>
<keyword evidence="5" id="KW-0406">Ion transport</keyword>
<protein>
    <submittedName>
        <fullName evidence="11">H(+)/Cl(-) exchange transporter 3 (Chloride channel protein 3) (ClC-3) (Chloride transporter ClC-3)</fullName>
    </submittedName>
</protein>
<dbReference type="SUPFAM" id="SSF81340">
    <property type="entry name" value="Clc chloride channel"/>
    <property type="match status" value="1"/>
</dbReference>
<evidence type="ECO:0000256" key="1">
    <source>
        <dbReference type="ARBA" id="ARBA00004141"/>
    </source>
</evidence>
<keyword evidence="2" id="KW-0813">Transport</keyword>
<evidence type="ECO:0000256" key="10">
    <source>
        <dbReference type="SAM" id="Phobius"/>
    </source>
</evidence>
<keyword evidence="4 10" id="KW-1133">Transmembrane helix</keyword>
<comment type="caution">
    <text evidence="11">The sequence shown here is derived from an EMBL/GenBank/DDBJ whole genome shotgun (WGS) entry which is preliminary data.</text>
</comment>